<evidence type="ECO:0000313" key="3">
    <source>
        <dbReference type="Proteomes" id="UP000244978"/>
    </source>
</evidence>
<feature type="transmembrane region" description="Helical" evidence="1">
    <location>
        <begin position="121"/>
        <end position="144"/>
    </location>
</feature>
<feature type="transmembrane region" description="Helical" evidence="1">
    <location>
        <begin position="90"/>
        <end position="115"/>
    </location>
</feature>
<dbReference type="Proteomes" id="UP000244978">
    <property type="component" value="Unassembled WGS sequence"/>
</dbReference>
<feature type="transmembrane region" description="Helical" evidence="1">
    <location>
        <begin position="55"/>
        <end position="78"/>
    </location>
</feature>
<dbReference type="InterPro" id="IPR021354">
    <property type="entry name" value="DUF2975"/>
</dbReference>
<keyword evidence="3" id="KW-1185">Reference proteome</keyword>
<name>A0A2U1SYB2_9MICO</name>
<sequence length="164" mass="17113">MNPNLPRLSLTLMIVIECTLGALFFVGIGALALLPGLSADIAASLPEYAGLRMPLLALATAITVLGLVSLVMIALIVCRTYRGSVLAPASLLWLDVIVGSLGAAAFLIAIAFVVISNGQAGSPFLALVQLVGILALVVLAYIALKFRSRLRRAITMRAELDEAA</sequence>
<protein>
    <recommendedName>
        <fullName evidence="4">DUF2975 domain-containing protein</fullName>
    </recommendedName>
</protein>
<dbReference type="EMBL" id="QEEX01000001">
    <property type="protein sequence ID" value="PWB96588.1"/>
    <property type="molecule type" value="Genomic_DNA"/>
</dbReference>
<evidence type="ECO:0000256" key="1">
    <source>
        <dbReference type="SAM" id="Phobius"/>
    </source>
</evidence>
<evidence type="ECO:0008006" key="4">
    <source>
        <dbReference type="Google" id="ProtNLM"/>
    </source>
</evidence>
<organism evidence="2 3">
    <name type="scientific">Homoserinimonas hongtaonis</name>
    <dbReference type="NCBI Taxonomy" id="2079791"/>
    <lineage>
        <taxon>Bacteria</taxon>
        <taxon>Bacillati</taxon>
        <taxon>Actinomycetota</taxon>
        <taxon>Actinomycetes</taxon>
        <taxon>Micrococcales</taxon>
        <taxon>Microbacteriaceae</taxon>
        <taxon>Homoserinimonas</taxon>
    </lineage>
</organism>
<dbReference type="RefSeq" id="WP_108996741.1">
    <property type="nucleotide sequence ID" value="NZ_QEEX01000001.1"/>
</dbReference>
<keyword evidence="1" id="KW-1133">Transmembrane helix</keyword>
<proteinExistence type="predicted"/>
<evidence type="ECO:0000313" key="2">
    <source>
        <dbReference type="EMBL" id="PWB96588.1"/>
    </source>
</evidence>
<reference evidence="3" key="1">
    <citation type="submission" date="2018-04" db="EMBL/GenBank/DDBJ databases">
        <authorList>
            <person name="Liu S."/>
            <person name="Wang Z."/>
            <person name="Li J."/>
        </authorList>
    </citation>
    <scope>NUCLEOTIDE SEQUENCE [LARGE SCALE GENOMIC DNA]</scope>
    <source>
        <strain evidence="3">S1194</strain>
    </source>
</reference>
<keyword evidence="1" id="KW-0812">Transmembrane</keyword>
<accession>A0A2U1SYB2</accession>
<gene>
    <name evidence="2" type="ORF">DF220_01105</name>
</gene>
<dbReference type="Pfam" id="PF11188">
    <property type="entry name" value="DUF2975"/>
    <property type="match status" value="1"/>
</dbReference>
<comment type="caution">
    <text evidence="2">The sequence shown here is derived from an EMBL/GenBank/DDBJ whole genome shotgun (WGS) entry which is preliminary data.</text>
</comment>
<feature type="transmembrane region" description="Helical" evidence="1">
    <location>
        <begin position="12"/>
        <end position="35"/>
    </location>
</feature>
<keyword evidence="1" id="KW-0472">Membrane</keyword>
<dbReference type="AlphaFoldDB" id="A0A2U1SYB2"/>